<evidence type="ECO:0000313" key="2">
    <source>
        <dbReference type="Proteomes" id="UP001295794"/>
    </source>
</evidence>
<name>A0AAD2HUX1_9AGAR</name>
<comment type="caution">
    <text evidence="1">The sequence shown here is derived from an EMBL/GenBank/DDBJ whole genome shotgun (WGS) entry which is preliminary data.</text>
</comment>
<reference evidence="1" key="1">
    <citation type="submission" date="2023-11" db="EMBL/GenBank/DDBJ databases">
        <authorList>
            <person name="De Vega J J."/>
            <person name="De Vega J J."/>
        </authorList>
    </citation>
    <scope>NUCLEOTIDE SEQUENCE</scope>
</reference>
<protein>
    <submittedName>
        <fullName evidence="1">Uncharacterized protein</fullName>
    </submittedName>
</protein>
<sequence length="93" mass="10166">MGVEPDCIYGMHESGFPTGYTGKERVVGKRGTKTQHKQGGASRQNITALVTICGDGKMVVLPMIIFPVIGWLPDALCTSSVRAYFCAFYRVYS</sequence>
<proteinExistence type="predicted"/>
<gene>
    <name evidence="1" type="ORF">MYCIT1_LOCUS34468</name>
</gene>
<organism evidence="1 2">
    <name type="scientific">Mycena citricolor</name>
    <dbReference type="NCBI Taxonomy" id="2018698"/>
    <lineage>
        <taxon>Eukaryota</taxon>
        <taxon>Fungi</taxon>
        <taxon>Dikarya</taxon>
        <taxon>Basidiomycota</taxon>
        <taxon>Agaricomycotina</taxon>
        <taxon>Agaricomycetes</taxon>
        <taxon>Agaricomycetidae</taxon>
        <taxon>Agaricales</taxon>
        <taxon>Marasmiineae</taxon>
        <taxon>Mycenaceae</taxon>
        <taxon>Mycena</taxon>
    </lineage>
</organism>
<dbReference type="EMBL" id="CAVNYO010000458">
    <property type="protein sequence ID" value="CAK5282598.1"/>
    <property type="molecule type" value="Genomic_DNA"/>
</dbReference>
<keyword evidence="2" id="KW-1185">Reference proteome</keyword>
<evidence type="ECO:0000313" key="1">
    <source>
        <dbReference type="EMBL" id="CAK5282598.1"/>
    </source>
</evidence>
<dbReference type="Proteomes" id="UP001295794">
    <property type="component" value="Unassembled WGS sequence"/>
</dbReference>
<accession>A0AAD2HUX1</accession>
<dbReference type="AlphaFoldDB" id="A0AAD2HUX1"/>